<sequence length="350" mass="40684">MGNSVNVKVVITDTEVINKSYVIYTISVKVKLPSGITNEYKSKRRFREFLKLKRDLETEFNTEIPYEFPSKKFNLWAIKPSYFDPEIIDERKQTLGVFLGDLLNDSFDVRWKQSKTLCNFLDMPYNWYNDSDGQKAAAPLNEEDTQEMLQDVSKWLESIRDAKSQFEEAKRNGNNITIMRIRLEVRKLEKALTHIQEKRLLGEGEVNRRWIILNALKADLNKHSDVTSPSFEKQTYLGKYSDDVKSQLLGENKKPHKPAVGRRKLGETAETIGLSNKELLQLHKNRMVDQDAELESLRQIVIKQKQLSVNMNQELATQNEMLDMFVEDVNATSNKLRMANISAKRFNEKN</sequence>
<evidence type="ECO:0000259" key="2">
    <source>
        <dbReference type="PROSITE" id="PS50192"/>
    </source>
</evidence>
<proteinExistence type="predicted"/>
<dbReference type="GeneID" id="28725790"/>
<dbReference type="InterPro" id="IPR000727">
    <property type="entry name" value="T_SNARE_dom"/>
</dbReference>
<dbReference type="SUPFAM" id="SSF64268">
    <property type="entry name" value="PX domain"/>
    <property type="match status" value="1"/>
</dbReference>
<dbReference type="AlphaFoldDB" id="A0A109V076"/>
<dbReference type="SMART" id="SM00312">
    <property type="entry name" value="PX"/>
    <property type="match status" value="1"/>
</dbReference>
<dbReference type="PROSITE" id="PS50195">
    <property type="entry name" value="PX"/>
    <property type="match status" value="1"/>
</dbReference>
<evidence type="ECO:0000256" key="1">
    <source>
        <dbReference type="SAM" id="Coils"/>
    </source>
</evidence>
<dbReference type="PROSITE" id="PS50192">
    <property type="entry name" value="T_SNARE"/>
    <property type="match status" value="1"/>
</dbReference>
<evidence type="ECO:0000313" key="4">
    <source>
        <dbReference type="EMBL" id="AMD22438.1"/>
    </source>
</evidence>
<dbReference type="Pfam" id="PF00787">
    <property type="entry name" value="PX"/>
    <property type="match status" value="1"/>
</dbReference>
<dbReference type="STRING" id="45286.A0A109V076"/>
<dbReference type="CDD" id="cd15858">
    <property type="entry name" value="SNARE_VAM7"/>
    <property type="match status" value="1"/>
</dbReference>
<dbReference type="InterPro" id="IPR036871">
    <property type="entry name" value="PX_dom_sf"/>
</dbReference>
<dbReference type="Gene3D" id="3.30.1520.10">
    <property type="entry name" value="Phox-like domain"/>
    <property type="match status" value="1"/>
</dbReference>
<feature type="coiled-coil region" evidence="1">
    <location>
        <begin position="152"/>
        <end position="198"/>
    </location>
</feature>
<keyword evidence="5" id="KW-1185">Reference proteome</keyword>
<dbReference type="Proteomes" id="UP000243052">
    <property type="component" value="Chromosome vii"/>
</dbReference>
<gene>
    <name evidence="4" type="ORF">AW171_hschr74475</name>
</gene>
<evidence type="ECO:0000259" key="3">
    <source>
        <dbReference type="PROSITE" id="PS50195"/>
    </source>
</evidence>
<dbReference type="Gene3D" id="1.20.5.110">
    <property type="match status" value="1"/>
</dbReference>
<protein>
    <submittedName>
        <fullName evidence="4">HGR099Wp</fullName>
    </submittedName>
</protein>
<name>A0A109V076_9SACH</name>
<dbReference type="GO" id="GO:0035091">
    <property type="term" value="F:phosphatidylinositol binding"/>
    <property type="evidence" value="ECO:0007669"/>
    <property type="project" value="InterPro"/>
</dbReference>
<dbReference type="EMBL" id="CP014247">
    <property type="protein sequence ID" value="AMD22438.1"/>
    <property type="molecule type" value="Genomic_DNA"/>
</dbReference>
<dbReference type="OrthoDB" id="428895at2759"/>
<dbReference type="InterPro" id="IPR001683">
    <property type="entry name" value="PX_dom"/>
</dbReference>
<feature type="domain" description="PX" evidence="3">
    <location>
        <begin position="2"/>
        <end position="127"/>
    </location>
</feature>
<dbReference type="SUPFAM" id="SSF58038">
    <property type="entry name" value="SNARE fusion complex"/>
    <property type="match status" value="1"/>
</dbReference>
<dbReference type="CDD" id="cd06897">
    <property type="entry name" value="PX_SNARE"/>
    <property type="match status" value="1"/>
</dbReference>
<evidence type="ECO:0000313" key="5">
    <source>
        <dbReference type="Proteomes" id="UP000243052"/>
    </source>
</evidence>
<organism evidence="4 5">
    <name type="scientific">Eremothecium sinecaudum</name>
    <dbReference type="NCBI Taxonomy" id="45286"/>
    <lineage>
        <taxon>Eukaryota</taxon>
        <taxon>Fungi</taxon>
        <taxon>Dikarya</taxon>
        <taxon>Ascomycota</taxon>
        <taxon>Saccharomycotina</taxon>
        <taxon>Saccharomycetes</taxon>
        <taxon>Saccharomycetales</taxon>
        <taxon>Saccharomycetaceae</taxon>
        <taxon>Eremothecium</taxon>
    </lineage>
</organism>
<feature type="domain" description="T-SNARE coiled-coil homology" evidence="2">
    <location>
        <begin position="284"/>
        <end position="346"/>
    </location>
</feature>
<accession>A0A109V076</accession>
<keyword evidence="1" id="KW-0175">Coiled coil</keyword>
<dbReference type="RefSeq" id="XP_017989434.1">
    <property type="nucleotide sequence ID" value="XM_018133945.1"/>
</dbReference>
<reference evidence="4 5" key="1">
    <citation type="submission" date="2016-01" db="EMBL/GenBank/DDBJ databases">
        <title>Genome sequence of the yeast Holleya sinecauda.</title>
        <authorList>
            <person name="Dietrich F.S."/>
        </authorList>
    </citation>
    <scope>NUCLEOTIDE SEQUENCE [LARGE SCALE GENOMIC DNA]</scope>
    <source>
        <strain evidence="4 5">ATCC 58844</strain>
    </source>
</reference>